<evidence type="ECO:0008006" key="4">
    <source>
        <dbReference type="Google" id="ProtNLM"/>
    </source>
</evidence>
<feature type="binding site" evidence="1">
    <location>
        <position position="283"/>
    </location>
    <ligand>
        <name>Mg(2+)</name>
        <dbReference type="ChEBI" id="CHEBI:18420"/>
        <label>1</label>
    </ligand>
</feature>
<evidence type="ECO:0000256" key="1">
    <source>
        <dbReference type="PIRSR" id="PIRSR605502-1"/>
    </source>
</evidence>
<evidence type="ECO:0000313" key="2">
    <source>
        <dbReference type="EMBL" id="CDW86878.1"/>
    </source>
</evidence>
<dbReference type="Proteomes" id="UP000039865">
    <property type="component" value="Unassembled WGS sequence"/>
</dbReference>
<dbReference type="Gene3D" id="1.10.4080.10">
    <property type="entry name" value="ADP-ribosylation/Crystallin J1"/>
    <property type="match status" value="1"/>
</dbReference>
<dbReference type="InterPro" id="IPR050792">
    <property type="entry name" value="ADP-ribosylglycohydrolase"/>
</dbReference>
<feature type="binding site" evidence="1">
    <location>
        <position position="86"/>
    </location>
    <ligand>
        <name>Mg(2+)</name>
        <dbReference type="ChEBI" id="CHEBI:18420"/>
        <label>1</label>
    </ligand>
</feature>
<protein>
    <recommendedName>
        <fullName evidence="4">ADP-ribosylglycohydrolase</fullName>
    </recommendedName>
</protein>
<keyword evidence="1" id="KW-0479">Metal-binding</keyword>
<feature type="binding site" evidence="1">
    <location>
        <position position="284"/>
    </location>
    <ligand>
        <name>Mg(2+)</name>
        <dbReference type="ChEBI" id="CHEBI:18420"/>
        <label>1</label>
    </ligand>
</feature>
<name>A0A078B185_STYLE</name>
<feature type="binding site" evidence="1">
    <location>
        <position position="84"/>
    </location>
    <ligand>
        <name>Mg(2+)</name>
        <dbReference type="ChEBI" id="CHEBI:18420"/>
        <label>1</label>
    </ligand>
</feature>
<dbReference type="GO" id="GO:0046872">
    <property type="term" value="F:metal ion binding"/>
    <property type="evidence" value="ECO:0007669"/>
    <property type="project" value="UniProtKB-KW"/>
</dbReference>
<dbReference type="InterPro" id="IPR036705">
    <property type="entry name" value="Ribosyl_crysJ1_sf"/>
</dbReference>
<dbReference type="Pfam" id="PF03747">
    <property type="entry name" value="ADP_ribosyl_GH"/>
    <property type="match status" value="2"/>
</dbReference>
<dbReference type="OrthoDB" id="312812at2759"/>
<gene>
    <name evidence="2" type="primary">Contig2077.g2235</name>
    <name evidence="2" type="ORF">STYLEM_15978</name>
</gene>
<evidence type="ECO:0000313" key="3">
    <source>
        <dbReference type="Proteomes" id="UP000039865"/>
    </source>
</evidence>
<proteinExistence type="predicted"/>
<feature type="binding site" evidence="1">
    <location>
        <position position="281"/>
    </location>
    <ligand>
        <name>Mg(2+)</name>
        <dbReference type="ChEBI" id="CHEBI:18420"/>
        <label>1</label>
    </ligand>
</feature>
<dbReference type="SUPFAM" id="SSF101478">
    <property type="entry name" value="ADP-ribosylglycohydrolase"/>
    <property type="match status" value="1"/>
</dbReference>
<organism evidence="2 3">
    <name type="scientific">Stylonychia lemnae</name>
    <name type="common">Ciliate</name>
    <dbReference type="NCBI Taxonomy" id="5949"/>
    <lineage>
        <taxon>Eukaryota</taxon>
        <taxon>Sar</taxon>
        <taxon>Alveolata</taxon>
        <taxon>Ciliophora</taxon>
        <taxon>Intramacronucleata</taxon>
        <taxon>Spirotrichea</taxon>
        <taxon>Stichotrichia</taxon>
        <taxon>Sporadotrichida</taxon>
        <taxon>Oxytrichidae</taxon>
        <taxon>Stylonychinae</taxon>
        <taxon>Stylonychia</taxon>
    </lineage>
</organism>
<dbReference type="InterPro" id="IPR005502">
    <property type="entry name" value="Ribosyl_crysJ1"/>
</dbReference>
<dbReference type="AlphaFoldDB" id="A0A078B185"/>
<dbReference type="PANTHER" id="PTHR16222">
    <property type="entry name" value="ADP-RIBOSYLGLYCOHYDROLASE"/>
    <property type="match status" value="1"/>
</dbReference>
<keyword evidence="3" id="KW-1185">Reference proteome</keyword>
<dbReference type="EMBL" id="CCKQ01015068">
    <property type="protein sequence ID" value="CDW86878.1"/>
    <property type="molecule type" value="Genomic_DNA"/>
</dbReference>
<dbReference type="PANTHER" id="PTHR16222:SF35">
    <property type="entry name" value="ADP-RIBOSYLGLYCOHYDROLASE"/>
    <property type="match status" value="1"/>
</dbReference>
<sequence>MDLNQGIRGGLSLFTEGQQFTQSHSRSFGSHDTVQHSGSIYGAFIGDAAGAFVEFQLHINENEVNEAMKLNGGGTFNTGPGQITDDSEMAVSLFRGLGNSIIIQNDFIVNGSGLQDLDQIAQNYLDWAHSNPFDIGMTTRTALSPLTQNVEGIYQQVQKRTLYSQSNGTLMRITPLAVWGSQLNSIDDLYRAVHFEGQMTHCDKIVIDTAFLYCYAIRLALNGESDRKVIFETIRDEAKKRQLKLVDEWLNEAQNDFFPNPCQKGYDHQSALRKMIIEGGDTDTNAAIVGGLIGACQGAQNLNQDQIQKYYET</sequence>
<keyword evidence="1" id="KW-0460">Magnesium</keyword>
<comment type="cofactor">
    <cofactor evidence="1">
        <name>Mg(2+)</name>
        <dbReference type="ChEBI" id="CHEBI:18420"/>
    </cofactor>
    <text evidence="1">Binds 2 magnesium ions per subunit.</text>
</comment>
<dbReference type="InParanoid" id="A0A078B185"/>
<reference evidence="2 3" key="1">
    <citation type="submission" date="2014-06" db="EMBL/GenBank/DDBJ databases">
        <authorList>
            <person name="Swart Estienne"/>
        </authorList>
    </citation>
    <scope>NUCLEOTIDE SEQUENCE [LARGE SCALE GENOMIC DNA]</scope>
    <source>
        <strain evidence="2 3">130c</strain>
    </source>
</reference>
<accession>A0A078B185</accession>
<feature type="binding site" evidence="1">
    <location>
        <position position="85"/>
    </location>
    <ligand>
        <name>Mg(2+)</name>
        <dbReference type="ChEBI" id="CHEBI:18420"/>
        <label>1</label>
    </ligand>
</feature>